<dbReference type="EMBL" id="JAGPNK010000005">
    <property type="protein sequence ID" value="KAH7320697.1"/>
    <property type="molecule type" value="Genomic_DNA"/>
</dbReference>
<gene>
    <name evidence="2" type="ORF">B0I35DRAFT_427614</name>
</gene>
<dbReference type="Pfam" id="PF01847">
    <property type="entry name" value="VHL"/>
    <property type="match status" value="1"/>
</dbReference>
<name>A0A8K0SPJ5_9HYPO</name>
<accession>A0A8K0SPJ5</accession>
<dbReference type="OrthoDB" id="413400at2759"/>
<dbReference type="InterPro" id="IPR037140">
    <property type="entry name" value="VHL_beta_dom_sf"/>
</dbReference>
<evidence type="ECO:0000313" key="2">
    <source>
        <dbReference type="EMBL" id="KAH7320697.1"/>
    </source>
</evidence>
<keyword evidence="3" id="KW-1185">Reference proteome</keyword>
<dbReference type="Proteomes" id="UP000813444">
    <property type="component" value="Unassembled WGS sequence"/>
</dbReference>
<feature type="domain" description="von Hippel-Lindau disease tumour suppressor beta" evidence="1">
    <location>
        <begin position="131"/>
        <end position="177"/>
    </location>
</feature>
<organism evidence="2 3">
    <name type="scientific">Stachybotrys elegans</name>
    <dbReference type="NCBI Taxonomy" id="80388"/>
    <lineage>
        <taxon>Eukaryota</taxon>
        <taxon>Fungi</taxon>
        <taxon>Dikarya</taxon>
        <taxon>Ascomycota</taxon>
        <taxon>Pezizomycotina</taxon>
        <taxon>Sordariomycetes</taxon>
        <taxon>Hypocreomycetidae</taxon>
        <taxon>Hypocreales</taxon>
        <taxon>Stachybotryaceae</taxon>
        <taxon>Stachybotrys</taxon>
    </lineage>
</organism>
<sequence>MAQVQATKASPCWTPNGKAYWYRQEPSPGKFEFIFVDNANKKPRPAFDHQKLAMALKQQAVLSQLDFGQHSLPFTSIEPAPDGSMFRFACGGKQWIFDNSSTLREWKGHKHCQTKNFILSDRNSPKTNKKVELTIVNDTNSTLIKYWIDWDGNLKSYGTIAPGQASATPTYDGHVWKLVTEGQKQVLGIYVTPSQGPVTAIVHECTMADVAWQNDG</sequence>
<dbReference type="SUPFAM" id="SSF49468">
    <property type="entry name" value="VHL"/>
    <property type="match status" value="1"/>
</dbReference>
<evidence type="ECO:0000313" key="3">
    <source>
        <dbReference type="Proteomes" id="UP000813444"/>
    </source>
</evidence>
<dbReference type="InterPro" id="IPR024053">
    <property type="entry name" value="VHL_beta_dom"/>
</dbReference>
<comment type="caution">
    <text evidence="2">The sequence shown here is derived from an EMBL/GenBank/DDBJ whole genome shotgun (WGS) entry which is preliminary data.</text>
</comment>
<dbReference type="Gene3D" id="2.60.40.780">
    <property type="entry name" value="von Hippel-Lindau disease tumour suppressor, beta domain"/>
    <property type="match status" value="1"/>
</dbReference>
<dbReference type="AlphaFoldDB" id="A0A8K0SPJ5"/>
<proteinExistence type="predicted"/>
<protein>
    <recommendedName>
        <fullName evidence="1">von Hippel-Lindau disease tumour suppressor beta domain-containing protein</fullName>
    </recommendedName>
</protein>
<reference evidence="2" key="1">
    <citation type="journal article" date="2021" name="Nat. Commun.">
        <title>Genetic determinants of endophytism in the Arabidopsis root mycobiome.</title>
        <authorList>
            <person name="Mesny F."/>
            <person name="Miyauchi S."/>
            <person name="Thiergart T."/>
            <person name="Pickel B."/>
            <person name="Atanasova L."/>
            <person name="Karlsson M."/>
            <person name="Huettel B."/>
            <person name="Barry K.W."/>
            <person name="Haridas S."/>
            <person name="Chen C."/>
            <person name="Bauer D."/>
            <person name="Andreopoulos W."/>
            <person name="Pangilinan J."/>
            <person name="LaButti K."/>
            <person name="Riley R."/>
            <person name="Lipzen A."/>
            <person name="Clum A."/>
            <person name="Drula E."/>
            <person name="Henrissat B."/>
            <person name="Kohler A."/>
            <person name="Grigoriev I.V."/>
            <person name="Martin F.M."/>
            <person name="Hacquard S."/>
        </authorList>
    </citation>
    <scope>NUCLEOTIDE SEQUENCE</scope>
    <source>
        <strain evidence="2">MPI-CAGE-CH-0235</strain>
    </source>
</reference>
<evidence type="ECO:0000259" key="1">
    <source>
        <dbReference type="Pfam" id="PF01847"/>
    </source>
</evidence>
<dbReference type="InterPro" id="IPR036208">
    <property type="entry name" value="VHL_sf"/>
</dbReference>